<reference evidence="2 3" key="1">
    <citation type="submission" date="2014-04" db="EMBL/GenBank/DDBJ databases">
        <authorList>
            <consortium name="DOE Joint Genome Institute"/>
            <person name="Kuo A."/>
            <person name="Girlanda M."/>
            <person name="Perotto S."/>
            <person name="Kohler A."/>
            <person name="Nagy L.G."/>
            <person name="Floudas D."/>
            <person name="Copeland A."/>
            <person name="Barry K.W."/>
            <person name="Cichocki N."/>
            <person name="Veneault-Fourrey C."/>
            <person name="LaButti K."/>
            <person name="Lindquist E.A."/>
            <person name="Lipzen A."/>
            <person name="Lundell T."/>
            <person name="Morin E."/>
            <person name="Murat C."/>
            <person name="Sun H."/>
            <person name="Tunlid A."/>
            <person name="Henrissat B."/>
            <person name="Grigoriev I.V."/>
            <person name="Hibbett D.S."/>
            <person name="Martin F."/>
            <person name="Nordberg H.P."/>
            <person name="Cantor M.N."/>
            <person name="Hua S.X."/>
        </authorList>
    </citation>
    <scope>NUCLEOTIDE SEQUENCE [LARGE SCALE GENOMIC DNA]</scope>
    <source>
        <strain evidence="2 3">MUT 4182</strain>
    </source>
</reference>
<evidence type="ECO:0000256" key="1">
    <source>
        <dbReference type="SAM" id="MobiDB-lite"/>
    </source>
</evidence>
<gene>
    <name evidence="2" type="ORF">M407DRAFT_168338</name>
</gene>
<protein>
    <submittedName>
        <fullName evidence="2">Uncharacterized protein</fullName>
    </submittedName>
</protein>
<evidence type="ECO:0000313" key="2">
    <source>
        <dbReference type="EMBL" id="KIO29478.1"/>
    </source>
</evidence>
<dbReference type="Proteomes" id="UP000054248">
    <property type="component" value="Unassembled WGS sequence"/>
</dbReference>
<feature type="region of interest" description="Disordered" evidence="1">
    <location>
        <begin position="80"/>
        <end position="99"/>
    </location>
</feature>
<dbReference type="AlphaFoldDB" id="A0A0C3L6K2"/>
<proteinExistence type="predicted"/>
<reference evidence="3" key="2">
    <citation type="submission" date="2015-01" db="EMBL/GenBank/DDBJ databases">
        <title>Evolutionary Origins and Diversification of the Mycorrhizal Mutualists.</title>
        <authorList>
            <consortium name="DOE Joint Genome Institute"/>
            <consortium name="Mycorrhizal Genomics Consortium"/>
            <person name="Kohler A."/>
            <person name="Kuo A."/>
            <person name="Nagy L.G."/>
            <person name="Floudas D."/>
            <person name="Copeland A."/>
            <person name="Barry K.W."/>
            <person name="Cichocki N."/>
            <person name="Veneault-Fourrey C."/>
            <person name="LaButti K."/>
            <person name="Lindquist E.A."/>
            <person name="Lipzen A."/>
            <person name="Lundell T."/>
            <person name="Morin E."/>
            <person name="Murat C."/>
            <person name="Riley R."/>
            <person name="Ohm R."/>
            <person name="Sun H."/>
            <person name="Tunlid A."/>
            <person name="Henrissat B."/>
            <person name="Grigoriev I.V."/>
            <person name="Hibbett D.S."/>
            <person name="Martin F."/>
        </authorList>
    </citation>
    <scope>NUCLEOTIDE SEQUENCE [LARGE SCALE GENOMIC DNA]</scope>
    <source>
        <strain evidence="3">MUT 4182</strain>
    </source>
</reference>
<accession>A0A0C3L6K2</accession>
<organism evidence="2 3">
    <name type="scientific">Tulasnella calospora MUT 4182</name>
    <dbReference type="NCBI Taxonomy" id="1051891"/>
    <lineage>
        <taxon>Eukaryota</taxon>
        <taxon>Fungi</taxon>
        <taxon>Dikarya</taxon>
        <taxon>Basidiomycota</taxon>
        <taxon>Agaricomycotina</taxon>
        <taxon>Agaricomycetes</taxon>
        <taxon>Cantharellales</taxon>
        <taxon>Tulasnellaceae</taxon>
        <taxon>Tulasnella</taxon>
    </lineage>
</organism>
<evidence type="ECO:0000313" key="3">
    <source>
        <dbReference type="Proteomes" id="UP000054248"/>
    </source>
</evidence>
<keyword evidence="3" id="KW-1185">Reference proteome</keyword>
<dbReference type="HOGENOM" id="CLU_2322075_0_0_1"/>
<name>A0A0C3L6K2_9AGAM</name>
<dbReference type="EMBL" id="KN822982">
    <property type="protein sequence ID" value="KIO29478.1"/>
    <property type="molecule type" value="Genomic_DNA"/>
</dbReference>
<sequence>MYLGLVQLTGGHMPRARANRHQIRLNNPALNGVVPPKNLRPMGTVRTDTHATVSLYEFSFFSFFSISHLNGHGSVRRYSRTSFRRPDPQAVKTKNKKIR</sequence>